<evidence type="ECO:0000313" key="2">
    <source>
        <dbReference type="Proteomes" id="UP000271650"/>
    </source>
</evidence>
<reference evidence="1 2" key="1">
    <citation type="journal article" date="2019" name="Int. J. Syst. Evol. Microbiol.">
        <title>Acidithiobacillus sulfuriphilus sp. nov.: an extremely acidophilic sulfur-oxidizing chemolithotroph isolated from a neutral pH environment.</title>
        <authorList>
            <person name="Falagan C."/>
            <person name="Moya-Beltran A."/>
            <person name="Castro M."/>
            <person name="Quatrini R."/>
            <person name="Johnson D.B."/>
        </authorList>
    </citation>
    <scope>NUCLEOTIDE SEQUENCE [LARGE SCALE GENOMIC DNA]</scope>
    <source>
        <strain evidence="1 2">CJ-2</strain>
    </source>
</reference>
<keyword evidence="2" id="KW-1185">Reference proteome</keyword>
<evidence type="ECO:0000313" key="1">
    <source>
        <dbReference type="EMBL" id="XRI78164.1"/>
    </source>
</evidence>
<organism evidence="1 2">
    <name type="scientific">Acidithiobacillus sulfuriphilus</name>
    <dbReference type="NCBI Taxonomy" id="1867749"/>
    <lineage>
        <taxon>Bacteria</taxon>
        <taxon>Pseudomonadati</taxon>
        <taxon>Pseudomonadota</taxon>
        <taxon>Acidithiobacillia</taxon>
        <taxon>Acidithiobacillales</taxon>
        <taxon>Acidithiobacillaceae</taxon>
        <taxon>Acidithiobacillus</taxon>
    </lineage>
</organism>
<dbReference type="EMBL" id="CP127527">
    <property type="protein sequence ID" value="XRI78164.1"/>
    <property type="molecule type" value="Genomic_DNA"/>
</dbReference>
<dbReference type="Proteomes" id="UP000271650">
    <property type="component" value="Chromosome"/>
</dbReference>
<gene>
    <name evidence="1" type="ORF">EC580_005695</name>
</gene>
<name>A0ACD5HQS7_9PROT</name>
<proteinExistence type="predicted"/>
<accession>A0ACD5HQS7</accession>
<sequence>MTIALVDANNFYVSCERIFNPALEGRPVVVLSNNDGCVVARSNEAKALGIRMGQPFFQWRELAQRHGVTVLSSIYALYADLSRRLMGVLAADSPMQEVYSIDECFLDLRGISADYAVLGQDMRRRVRRWLGLHVSVGFASTKTLAKLANHCAKKRPEMEGVCASDALPAAAQARLLDETPVGEVWGIGARSAAVLEAQGVRTVAEFMRMDPGFLRRRFGVTVPRIRRELQGEACLAVEGLATPRQQIQSTRSFGLPVEGIAELREALTLFVARAGERLRTAGQETGLVTVFIRTSPFRRDAPAYGRSATVALVSPSSDTFVILAAALQGLKDIYRPGYAYAKAGVQLGALQSSGAGSEDFFADSAREERRERLMGVLDAINRRYGKDTLSPGVAGMRAQRAWAMRQENKSPSYTTSWAELPVARA</sequence>
<protein>
    <submittedName>
        <fullName evidence="1">Y-family DNA polymerase</fullName>
    </submittedName>
</protein>